<reference evidence="4" key="1">
    <citation type="journal article" date="2019" name="Int. J. Syst. Evol. Microbiol.">
        <title>The Global Catalogue of Microorganisms (GCM) 10K type strain sequencing project: providing services to taxonomists for standard genome sequencing and annotation.</title>
        <authorList>
            <consortium name="The Broad Institute Genomics Platform"/>
            <consortium name="The Broad Institute Genome Sequencing Center for Infectious Disease"/>
            <person name="Wu L."/>
            <person name="Ma J."/>
        </authorList>
    </citation>
    <scope>NUCLEOTIDE SEQUENCE [LARGE SCALE GENOMIC DNA]</scope>
    <source>
        <strain evidence="4">CGMCC 4.7405</strain>
    </source>
</reference>
<comment type="caution">
    <text evidence="3">The sequence shown here is derived from an EMBL/GenBank/DDBJ whole genome shotgun (WGS) entry which is preliminary data.</text>
</comment>
<dbReference type="InterPro" id="IPR015161">
    <property type="entry name" value="Sklp_toxin_b/g_crystallin"/>
</dbReference>
<protein>
    <submittedName>
        <fullName evidence="3">Beta/gamma crystallin domain-containing protein</fullName>
    </submittedName>
</protein>
<dbReference type="Proteomes" id="UP001595690">
    <property type="component" value="Unassembled WGS sequence"/>
</dbReference>
<dbReference type="RefSeq" id="WP_382372851.1">
    <property type="nucleotide sequence ID" value="NZ_JBHRZI010000012.1"/>
</dbReference>
<dbReference type="InterPro" id="IPR011024">
    <property type="entry name" value="G_crystallin-like"/>
</dbReference>
<evidence type="ECO:0000256" key="1">
    <source>
        <dbReference type="SAM" id="SignalP"/>
    </source>
</evidence>
<gene>
    <name evidence="3" type="ORF">ACFOWZ_15280</name>
</gene>
<feature type="signal peptide" evidence="1">
    <location>
        <begin position="1"/>
        <end position="26"/>
    </location>
</feature>
<feature type="domain" description="Streptomyces killer toxin-like beta/gamma crystallin" evidence="2">
    <location>
        <begin position="50"/>
        <end position="111"/>
    </location>
</feature>
<dbReference type="EMBL" id="JBHRZI010000012">
    <property type="protein sequence ID" value="MFC3892838.1"/>
    <property type="molecule type" value="Genomic_DNA"/>
</dbReference>
<dbReference type="InterPro" id="IPR015791">
    <property type="entry name" value="Antimic/Inh_G_crystallin-like"/>
</dbReference>
<evidence type="ECO:0000313" key="3">
    <source>
        <dbReference type="EMBL" id="MFC3892838.1"/>
    </source>
</evidence>
<sequence length="115" mass="12527">MVKKVSLAGVAAILVALLQPAATASAVEVDCVDPNFVRVWWHPSGGPTYETCFAGAGRNWFRGAVGYSSWMQHLRTGNNDITFVDCNGTTVDYGRGSDISFSTHRCVAWINIKPY</sequence>
<organism evidence="3 4">
    <name type="scientific">Lentzea rhizosphaerae</name>
    <dbReference type="NCBI Taxonomy" id="2041025"/>
    <lineage>
        <taxon>Bacteria</taxon>
        <taxon>Bacillati</taxon>
        <taxon>Actinomycetota</taxon>
        <taxon>Actinomycetes</taxon>
        <taxon>Pseudonocardiales</taxon>
        <taxon>Pseudonocardiaceae</taxon>
        <taxon>Lentzea</taxon>
    </lineage>
</organism>
<evidence type="ECO:0000259" key="2">
    <source>
        <dbReference type="Pfam" id="PF09076"/>
    </source>
</evidence>
<dbReference type="Pfam" id="PF09076">
    <property type="entry name" value="Crystall_2"/>
    <property type="match status" value="1"/>
</dbReference>
<dbReference type="Gene3D" id="2.60.20.30">
    <property type="match status" value="1"/>
</dbReference>
<name>A0ABV8BRB9_9PSEU</name>
<keyword evidence="1" id="KW-0732">Signal</keyword>
<keyword evidence="4" id="KW-1185">Reference proteome</keyword>
<feature type="chain" id="PRO_5046084659" evidence="1">
    <location>
        <begin position="27"/>
        <end position="115"/>
    </location>
</feature>
<dbReference type="SUPFAM" id="SSF49695">
    <property type="entry name" value="gamma-Crystallin-like"/>
    <property type="match status" value="1"/>
</dbReference>
<evidence type="ECO:0000313" key="4">
    <source>
        <dbReference type="Proteomes" id="UP001595690"/>
    </source>
</evidence>
<accession>A0ABV8BRB9</accession>
<proteinExistence type="predicted"/>